<dbReference type="AlphaFoldDB" id="A0A836IXQ5"/>
<dbReference type="RefSeq" id="XP_067757784.1">
    <property type="nucleotide sequence ID" value="XM_067901758.1"/>
</dbReference>
<dbReference type="Proteomes" id="UP000674318">
    <property type="component" value="Unassembled WGS sequence"/>
</dbReference>
<sequence length="363" mass="39572">MSHSLAQISPPHSWCYPSTLLLRCSRFHLRWSGAAGFCASTADQISETGEWVGVEPVGGVKTANHCMDRDDLYFWCEARQDLHVRRELVVPYAPAIPTARLAAVEAAPSTASAKIHLLEAELKAVRESPSAAAAARASAEKREKQAEAALQRRIVDLEAPLARVQAQLATAAAAATPWRSTTLHCSSSMQSMKCCVALMIDLGKEKRERRRDLKGVEVAVMITEKGTPQPIHGARTTSCGSTVPTCEGRGAGGGEGADRCAHALGWKSNAATSAGALAGEGSRTLSKHELDEARARILPLSRAQQVAQELQRRNQMMLLERHSLRRNCTTKKQWRRRALPVKQHGAKQQQSLPSGIWKQCPRE</sequence>
<keyword evidence="1" id="KW-0175">Coiled coil</keyword>
<accession>A0A836IXQ5</accession>
<feature type="coiled-coil region" evidence="1">
    <location>
        <begin position="300"/>
        <end position="327"/>
    </location>
</feature>
<evidence type="ECO:0000256" key="2">
    <source>
        <dbReference type="SAM" id="MobiDB-lite"/>
    </source>
</evidence>
<organism evidence="3 4">
    <name type="scientific">Porcisia hertigi</name>
    <dbReference type="NCBI Taxonomy" id="2761500"/>
    <lineage>
        <taxon>Eukaryota</taxon>
        <taxon>Discoba</taxon>
        <taxon>Euglenozoa</taxon>
        <taxon>Kinetoplastea</taxon>
        <taxon>Metakinetoplastina</taxon>
        <taxon>Trypanosomatida</taxon>
        <taxon>Trypanosomatidae</taxon>
        <taxon>Leishmaniinae</taxon>
        <taxon>Porcisia</taxon>
    </lineage>
</organism>
<comment type="caution">
    <text evidence="3">The sequence shown here is derived from an EMBL/GenBank/DDBJ whole genome shotgun (WGS) entry which is preliminary data.</text>
</comment>
<evidence type="ECO:0000313" key="3">
    <source>
        <dbReference type="EMBL" id="KAG5507058.1"/>
    </source>
</evidence>
<dbReference type="EMBL" id="JAFJZO010000019">
    <property type="protein sequence ID" value="KAG5507058.1"/>
    <property type="molecule type" value="Genomic_DNA"/>
</dbReference>
<feature type="region of interest" description="Disordered" evidence="2">
    <location>
        <begin position="331"/>
        <end position="363"/>
    </location>
</feature>
<proteinExistence type="predicted"/>
<name>A0A836IXQ5_9TRYP</name>
<keyword evidence="4" id="KW-1185">Reference proteome</keyword>
<reference evidence="3 4" key="1">
    <citation type="submission" date="2021-02" db="EMBL/GenBank/DDBJ databases">
        <title>Porcisia hertigi Genome sequencing and assembly.</title>
        <authorList>
            <person name="Almutairi H."/>
            <person name="Gatherer D."/>
        </authorList>
    </citation>
    <scope>NUCLEOTIDE SEQUENCE [LARGE SCALE GENOMIC DNA]</scope>
    <source>
        <strain evidence="3 4">C119</strain>
    </source>
</reference>
<dbReference type="KEGG" id="phet:94291835"/>
<protein>
    <submittedName>
        <fullName evidence="3">Uncharacterized protein</fullName>
    </submittedName>
</protein>
<dbReference type="GeneID" id="94291835"/>
<evidence type="ECO:0000313" key="4">
    <source>
        <dbReference type="Proteomes" id="UP000674318"/>
    </source>
</evidence>
<gene>
    <name evidence="3" type="ORF">JKF63_05804</name>
</gene>
<evidence type="ECO:0000256" key="1">
    <source>
        <dbReference type="SAM" id="Coils"/>
    </source>
</evidence>